<feature type="compositionally biased region" description="Basic and acidic residues" evidence="1">
    <location>
        <begin position="66"/>
        <end position="75"/>
    </location>
</feature>
<evidence type="ECO:0000256" key="1">
    <source>
        <dbReference type="SAM" id="MobiDB-lite"/>
    </source>
</evidence>
<organism evidence="2 3">
    <name type="scientific">Reticulomyxa filosa</name>
    <dbReference type="NCBI Taxonomy" id="46433"/>
    <lineage>
        <taxon>Eukaryota</taxon>
        <taxon>Sar</taxon>
        <taxon>Rhizaria</taxon>
        <taxon>Retaria</taxon>
        <taxon>Foraminifera</taxon>
        <taxon>Monothalamids</taxon>
        <taxon>Reticulomyxidae</taxon>
        <taxon>Reticulomyxa</taxon>
    </lineage>
</organism>
<feature type="region of interest" description="Disordered" evidence="1">
    <location>
        <begin position="44"/>
        <end position="91"/>
    </location>
</feature>
<sequence>MYRVLRWFKEEDEVHLYHFQRKLTKASFYEQLYPEIFKEKKKEQKKAFGVHNQPQLQPDHSTSVYHHYDAGDKVSHHPPQQQQPQRQRKGSIKALDFIDEHDGMEWVVPMGSKMSETPHFPYPANDMTTYHQADFRRDTPPLIHQDTNNSGICCLKTGDKTFVITCEHPNKTYS</sequence>
<feature type="compositionally biased region" description="Polar residues" evidence="1">
    <location>
        <begin position="52"/>
        <end position="64"/>
    </location>
</feature>
<proteinExistence type="predicted"/>
<comment type="caution">
    <text evidence="2">The sequence shown here is derived from an EMBL/GenBank/DDBJ whole genome shotgun (WGS) entry which is preliminary data.</text>
</comment>
<keyword evidence="3" id="KW-1185">Reference proteome</keyword>
<dbReference type="AlphaFoldDB" id="X6NCB5"/>
<name>X6NCB5_RETFI</name>
<accession>X6NCB5</accession>
<evidence type="ECO:0000313" key="3">
    <source>
        <dbReference type="Proteomes" id="UP000023152"/>
    </source>
</evidence>
<reference evidence="2 3" key="1">
    <citation type="journal article" date="2013" name="Curr. Biol.">
        <title>The Genome of the Foraminiferan Reticulomyxa filosa.</title>
        <authorList>
            <person name="Glockner G."/>
            <person name="Hulsmann N."/>
            <person name="Schleicher M."/>
            <person name="Noegel A.A."/>
            <person name="Eichinger L."/>
            <person name="Gallinger C."/>
            <person name="Pawlowski J."/>
            <person name="Sierra R."/>
            <person name="Euteneuer U."/>
            <person name="Pillet L."/>
            <person name="Moustafa A."/>
            <person name="Platzer M."/>
            <person name="Groth M."/>
            <person name="Szafranski K."/>
            <person name="Schliwa M."/>
        </authorList>
    </citation>
    <scope>NUCLEOTIDE SEQUENCE [LARGE SCALE GENOMIC DNA]</scope>
</reference>
<evidence type="ECO:0000313" key="2">
    <source>
        <dbReference type="EMBL" id="ETO23389.1"/>
    </source>
</evidence>
<dbReference type="EMBL" id="ASPP01009987">
    <property type="protein sequence ID" value="ETO23389.1"/>
    <property type="molecule type" value="Genomic_DNA"/>
</dbReference>
<dbReference type="Proteomes" id="UP000023152">
    <property type="component" value="Unassembled WGS sequence"/>
</dbReference>
<gene>
    <name evidence="2" type="ORF">RFI_13793</name>
</gene>
<protein>
    <submittedName>
        <fullName evidence="2">Uncharacterized protein</fullName>
    </submittedName>
</protein>